<gene>
    <name evidence="8" type="ORF">PO878_07885</name>
</gene>
<feature type="transmembrane region" description="Helical" evidence="6">
    <location>
        <begin position="136"/>
        <end position="156"/>
    </location>
</feature>
<evidence type="ECO:0000256" key="2">
    <source>
        <dbReference type="ARBA" id="ARBA00022475"/>
    </source>
</evidence>
<accession>A0AAF0BXV5</accession>
<evidence type="ECO:0000256" key="5">
    <source>
        <dbReference type="ARBA" id="ARBA00023136"/>
    </source>
</evidence>
<evidence type="ECO:0000256" key="1">
    <source>
        <dbReference type="ARBA" id="ARBA00004651"/>
    </source>
</evidence>
<evidence type="ECO:0000313" key="8">
    <source>
        <dbReference type="EMBL" id="WCO69234.1"/>
    </source>
</evidence>
<feature type="domain" description="RDD" evidence="7">
    <location>
        <begin position="220"/>
        <end position="330"/>
    </location>
</feature>
<comment type="subcellular location">
    <subcellularLocation>
        <location evidence="1">Cell membrane</location>
        <topology evidence="1">Multi-pass membrane protein</topology>
    </subcellularLocation>
</comment>
<evidence type="ECO:0000256" key="4">
    <source>
        <dbReference type="ARBA" id="ARBA00022989"/>
    </source>
</evidence>
<protein>
    <submittedName>
        <fullName evidence="8">RDD family protein</fullName>
    </submittedName>
</protein>
<dbReference type="Pfam" id="PF06271">
    <property type="entry name" value="RDD"/>
    <property type="match status" value="2"/>
</dbReference>
<keyword evidence="9" id="KW-1185">Reference proteome</keyword>
<dbReference type="AlphaFoldDB" id="A0AAF0BXV5"/>
<keyword evidence="4 6" id="KW-1133">Transmembrane helix</keyword>
<dbReference type="EMBL" id="CP116942">
    <property type="protein sequence ID" value="WCO69234.1"/>
    <property type="molecule type" value="Genomic_DNA"/>
</dbReference>
<dbReference type="Proteomes" id="UP001216390">
    <property type="component" value="Chromosome"/>
</dbReference>
<keyword evidence="3 6" id="KW-0812">Transmembrane</keyword>
<evidence type="ECO:0000313" key="9">
    <source>
        <dbReference type="Proteomes" id="UP001216390"/>
    </source>
</evidence>
<dbReference type="GO" id="GO:0005886">
    <property type="term" value="C:plasma membrane"/>
    <property type="evidence" value="ECO:0007669"/>
    <property type="project" value="UniProtKB-SubCell"/>
</dbReference>
<sequence>MTAPLGSPWSPPTGWVRPTPVPLAAPFGRRIGARLIDLALGLLVLWVITRFVPGDRLLGRLVLGFSALAAYEALFVLQLRATPGKLATGLRVAEVGRPRIDQVTAWVRGAITTVGTLAVVVTPAALAVMADSPEGLLVGGLVVMVAGASFLSIATAPLRRGAADRVAGTIVVPFEAPEVVDAATVDAEAETARPRPRTPWGPVATNLARRRARAARLDDAPVLVVLLVACVMAWTVDQPALAVALAVVWAVALVADETLRVARDGGTVGHRREGLVVLDEETGEAPTTGRAAARSTVLAVFWLFPPLLPVLWLWMQVSRTGRGPHDLVAGTAVVDLAPEEA</sequence>
<dbReference type="KEGG" id="ima:PO878_07885"/>
<organism evidence="8 9">
    <name type="scientific">Iamia majanohamensis</name>
    <dbReference type="NCBI Taxonomy" id="467976"/>
    <lineage>
        <taxon>Bacteria</taxon>
        <taxon>Bacillati</taxon>
        <taxon>Actinomycetota</taxon>
        <taxon>Acidimicrobiia</taxon>
        <taxon>Acidimicrobiales</taxon>
        <taxon>Iamiaceae</taxon>
        <taxon>Iamia</taxon>
    </lineage>
</organism>
<feature type="transmembrane region" description="Helical" evidence="6">
    <location>
        <begin position="106"/>
        <end position="130"/>
    </location>
</feature>
<feature type="transmembrane region" description="Helical" evidence="6">
    <location>
        <begin position="297"/>
        <end position="315"/>
    </location>
</feature>
<name>A0AAF0BXV5_9ACTN</name>
<keyword evidence="2" id="KW-1003">Cell membrane</keyword>
<reference evidence="8" key="1">
    <citation type="submission" date="2023-01" db="EMBL/GenBank/DDBJ databases">
        <title>The diversity of Class Acidimicrobiia in South China Sea sediment environments and the proposal of Iamia marina sp. nov., a novel species of the genus Iamia.</title>
        <authorList>
            <person name="He Y."/>
            <person name="Tian X."/>
        </authorList>
    </citation>
    <scope>NUCLEOTIDE SEQUENCE</scope>
    <source>
        <strain evidence="8">DSM 19957</strain>
    </source>
</reference>
<feature type="transmembrane region" description="Helical" evidence="6">
    <location>
        <begin position="58"/>
        <end position="77"/>
    </location>
</feature>
<dbReference type="RefSeq" id="WP_272738747.1">
    <property type="nucleotide sequence ID" value="NZ_CP116942.1"/>
</dbReference>
<evidence type="ECO:0000259" key="7">
    <source>
        <dbReference type="Pfam" id="PF06271"/>
    </source>
</evidence>
<dbReference type="InterPro" id="IPR010432">
    <property type="entry name" value="RDD"/>
</dbReference>
<dbReference type="PANTHER" id="PTHR36115:SF4">
    <property type="entry name" value="MEMBRANE PROTEIN"/>
    <property type="match status" value="1"/>
</dbReference>
<feature type="transmembrane region" description="Helical" evidence="6">
    <location>
        <begin position="219"/>
        <end position="236"/>
    </location>
</feature>
<proteinExistence type="predicted"/>
<feature type="domain" description="RDD" evidence="7">
    <location>
        <begin position="25"/>
        <end position="168"/>
    </location>
</feature>
<dbReference type="PANTHER" id="PTHR36115">
    <property type="entry name" value="PROLINE-RICH ANTIGEN HOMOLOG-RELATED"/>
    <property type="match status" value="1"/>
</dbReference>
<dbReference type="InterPro" id="IPR051791">
    <property type="entry name" value="Pra-immunoreactive"/>
</dbReference>
<evidence type="ECO:0000256" key="3">
    <source>
        <dbReference type="ARBA" id="ARBA00022692"/>
    </source>
</evidence>
<feature type="transmembrane region" description="Helical" evidence="6">
    <location>
        <begin position="35"/>
        <end position="52"/>
    </location>
</feature>
<keyword evidence="5 6" id="KW-0472">Membrane</keyword>
<feature type="transmembrane region" description="Helical" evidence="6">
    <location>
        <begin position="242"/>
        <end position="262"/>
    </location>
</feature>
<evidence type="ECO:0000256" key="6">
    <source>
        <dbReference type="SAM" id="Phobius"/>
    </source>
</evidence>